<reference evidence="3 4" key="1">
    <citation type="submission" date="2018-08" db="EMBL/GenBank/DDBJ databases">
        <title>Draft genome of the lignicolous fungus Coniochaeta pulveracea.</title>
        <authorList>
            <person name="Borstlap C.J."/>
            <person name="De Witt R.N."/>
            <person name="Botha A."/>
            <person name="Volschenk H."/>
        </authorList>
    </citation>
    <scope>NUCLEOTIDE SEQUENCE [LARGE SCALE GENOMIC DNA]</scope>
    <source>
        <strain evidence="3 4">CAB683</strain>
    </source>
</reference>
<evidence type="ECO:0000256" key="1">
    <source>
        <dbReference type="SAM" id="MobiDB-lite"/>
    </source>
</evidence>
<gene>
    <name evidence="3" type="ORF">DL546_001216</name>
</gene>
<dbReference type="AlphaFoldDB" id="A0A420YD04"/>
<feature type="region of interest" description="Disordered" evidence="1">
    <location>
        <begin position="178"/>
        <end position="198"/>
    </location>
</feature>
<evidence type="ECO:0000313" key="4">
    <source>
        <dbReference type="Proteomes" id="UP000275385"/>
    </source>
</evidence>
<proteinExistence type="predicted"/>
<feature type="compositionally biased region" description="Basic and acidic residues" evidence="1">
    <location>
        <begin position="778"/>
        <end position="795"/>
    </location>
</feature>
<feature type="region of interest" description="Disordered" evidence="1">
    <location>
        <begin position="647"/>
        <end position="674"/>
    </location>
</feature>
<feature type="compositionally biased region" description="Polar residues" evidence="1">
    <location>
        <begin position="686"/>
        <end position="699"/>
    </location>
</feature>
<dbReference type="Proteomes" id="UP000275385">
    <property type="component" value="Unassembled WGS sequence"/>
</dbReference>
<dbReference type="InterPro" id="IPR000719">
    <property type="entry name" value="Prot_kinase_dom"/>
</dbReference>
<dbReference type="Pfam" id="PF07714">
    <property type="entry name" value="PK_Tyr_Ser-Thr"/>
    <property type="match status" value="1"/>
</dbReference>
<feature type="compositionally biased region" description="Basic and acidic residues" evidence="1">
    <location>
        <begin position="813"/>
        <end position="823"/>
    </location>
</feature>
<protein>
    <recommendedName>
        <fullName evidence="2">Protein kinase domain-containing protein</fullName>
    </recommendedName>
</protein>
<dbReference type="PANTHER" id="PTHR26392">
    <property type="entry name" value="MITOGEN-ACTIVATED PROTEIN KINASE KINASE KINASE 7-RELATED"/>
    <property type="match status" value="1"/>
</dbReference>
<feature type="compositionally biased region" description="Low complexity" evidence="1">
    <location>
        <begin position="902"/>
        <end position="916"/>
    </location>
</feature>
<evidence type="ECO:0000313" key="3">
    <source>
        <dbReference type="EMBL" id="RKU45771.1"/>
    </source>
</evidence>
<dbReference type="InterPro" id="IPR001245">
    <property type="entry name" value="Ser-Thr/Tyr_kinase_cat_dom"/>
</dbReference>
<feature type="region of interest" description="Disordered" evidence="1">
    <location>
        <begin position="1"/>
        <end position="132"/>
    </location>
</feature>
<dbReference type="Gene3D" id="1.10.510.10">
    <property type="entry name" value="Transferase(Phosphotransferase) domain 1"/>
    <property type="match status" value="1"/>
</dbReference>
<dbReference type="PROSITE" id="PS50011">
    <property type="entry name" value="PROTEIN_KINASE_DOM"/>
    <property type="match status" value="1"/>
</dbReference>
<feature type="compositionally biased region" description="Basic and acidic residues" evidence="1">
    <location>
        <begin position="756"/>
        <end position="771"/>
    </location>
</feature>
<sequence length="957" mass="106848">MAQGDCPSQEPSSTAETGGGNLNLWRRLFGRANGAPSSPEAVAMEDSSQPDDESKPGLIRRVSRKVVPGLPRAQTFKRQQSELRDNLEPVQPTPAERRALSADRRQQSSKDVSQSRSHPRSSAPDLDPHFYTNQSIDHTFNELPFRSSPPPVDASREADAPVYDTQWVATPLIEEPKQDQNAEHAEDSSLPVAPHFPDDVSMAGCPSTTTSYYEAQIRAELEHTWILNLSMHFRDKSKREKFFVTYRDPHEQPIIWRRVTISVDYRNPPEASLEMELAHIKLQRDKIARIYEDIRESLGDIQFYPTVTNLKLQTTEGRLHVHVVEDVNEVIHYPPIRMVQHLRCPRVRESDIEFDAHMSGFVYKVKINGQVLIKKEIPGPETVDEFLYEVNALNSLRQAQHVIRFHGVVVDDEEEYLKGLLISYAEQGALIDIIYDQIHPMTWLTREKWAKQIISGLSEIHEAGFVQGDLTLSNIVIDEHDNAKIIDINRRGCPVGWEPPETTPLIESGQRISMYIGVKSDLYQLGMVLWAVAMKDDEPESHGRPLYIAPDALDVPDWYSTIVDICLSEDPRNRLQASNLLSFFPDREGMDHLYDQPSISVDDGETRKEYFVDSSADGYPQVSTVHPSNDWSYVGWSPAHLHSPQQGYAFYPGRGRSPPSPMPSNPGDYEEPAYDHSTEVKSSIYGTTNTVTREGNATVSEPLLENRRCATPRMSNETGTEPEEHTPDDNKPEDVNELAEPTVTAEDGSNSVRPSGKKELNTGTDPARERQQSGTEEVLSKNDHNEPEETQHSHEESEDSLEKGATVPENAEYNDKDYPHDALDLTTAGNTEHDNPHQKQGPAPSSRKPASQETVANEPASVPLPPSGPPSESTEKATCVTHISMSGDEYPTAAVPTSCGIPSSPSPTSRHSGSSSTLRDLPDDLKGVGSTYDLMSEKRLLSIDDDDLVMSLTSEIT</sequence>
<dbReference type="InterPro" id="IPR011009">
    <property type="entry name" value="Kinase-like_dom_sf"/>
</dbReference>
<dbReference type="GO" id="GO:0005524">
    <property type="term" value="F:ATP binding"/>
    <property type="evidence" value="ECO:0007669"/>
    <property type="project" value="InterPro"/>
</dbReference>
<feature type="region of interest" description="Disordered" evidence="1">
    <location>
        <begin position="686"/>
        <end position="925"/>
    </location>
</feature>
<dbReference type="CDD" id="cd00180">
    <property type="entry name" value="PKc"/>
    <property type="match status" value="1"/>
</dbReference>
<dbReference type="STRING" id="177199.A0A420YD04"/>
<feature type="domain" description="Protein kinase" evidence="2">
    <location>
        <begin position="348"/>
        <end position="595"/>
    </location>
</feature>
<accession>A0A420YD04</accession>
<feature type="compositionally biased region" description="Basic and acidic residues" evidence="1">
    <location>
        <begin position="178"/>
        <end position="187"/>
    </location>
</feature>
<organism evidence="3 4">
    <name type="scientific">Coniochaeta pulveracea</name>
    <dbReference type="NCBI Taxonomy" id="177199"/>
    <lineage>
        <taxon>Eukaryota</taxon>
        <taxon>Fungi</taxon>
        <taxon>Dikarya</taxon>
        <taxon>Ascomycota</taxon>
        <taxon>Pezizomycotina</taxon>
        <taxon>Sordariomycetes</taxon>
        <taxon>Sordariomycetidae</taxon>
        <taxon>Coniochaetales</taxon>
        <taxon>Coniochaetaceae</taxon>
        <taxon>Coniochaeta</taxon>
    </lineage>
</organism>
<keyword evidence="4" id="KW-1185">Reference proteome</keyword>
<dbReference type="SUPFAM" id="SSF56112">
    <property type="entry name" value="Protein kinase-like (PK-like)"/>
    <property type="match status" value="1"/>
</dbReference>
<dbReference type="GO" id="GO:0004672">
    <property type="term" value="F:protein kinase activity"/>
    <property type="evidence" value="ECO:0007669"/>
    <property type="project" value="InterPro"/>
</dbReference>
<name>A0A420YD04_9PEZI</name>
<comment type="caution">
    <text evidence="3">The sequence shown here is derived from an EMBL/GenBank/DDBJ whole genome shotgun (WGS) entry which is preliminary data.</text>
</comment>
<dbReference type="EMBL" id="QVQW01000018">
    <property type="protein sequence ID" value="RKU45771.1"/>
    <property type="molecule type" value="Genomic_DNA"/>
</dbReference>
<feature type="compositionally biased region" description="Basic and acidic residues" evidence="1">
    <location>
        <begin position="722"/>
        <end position="734"/>
    </location>
</feature>
<dbReference type="OrthoDB" id="635774at2759"/>
<evidence type="ECO:0000259" key="2">
    <source>
        <dbReference type="PROSITE" id="PS50011"/>
    </source>
</evidence>
<feature type="compositionally biased region" description="Basic and acidic residues" evidence="1">
    <location>
        <begin position="95"/>
        <end position="108"/>
    </location>
</feature>
<dbReference type="PANTHER" id="PTHR26392:SF92">
    <property type="entry name" value="PROTEIN KINASE DOMAIN-CONTAINING PROTEIN"/>
    <property type="match status" value="1"/>
</dbReference>